<reference evidence="1 2" key="1">
    <citation type="journal article" date="2018" name="Front. Plant Sci.">
        <title>Red Clover (Trifolium pratense) and Zigzag Clover (T. medium) - A Picture of Genomic Similarities and Differences.</title>
        <authorList>
            <person name="Dluhosova J."/>
            <person name="Istvanek J."/>
            <person name="Nedelnik J."/>
            <person name="Repkova J."/>
        </authorList>
    </citation>
    <scope>NUCLEOTIDE SEQUENCE [LARGE SCALE GENOMIC DNA]</scope>
    <source>
        <strain evidence="2">cv. 10/8</strain>
        <tissue evidence="1">Leaf</tissue>
    </source>
</reference>
<protein>
    <submittedName>
        <fullName evidence="1">Uncharacterized protein</fullName>
    </submittedName>
</protein>
<keyword evidence="2" id="KW-1185">Reference proteome</keyword>
<evidence type="ECO:0000313" key="2">
    <source>
        <dbReference type="Proteomes" id="UP000265520"/>
    </source>
</evidence>
<accession>A0A392U355</accession>
<evidence type="ECO:0000313" key="1">
    <source>
        <dbReference type="EMBL" id="MCI66836.1"/>
    </source>
</evidence>
<dbReference type="EMBL" id="LXQA010703310">
    <property type="protein sequence ID" value="MCI66836.1"/>
    <property type="molecule type" value="Genomic_DNA"/>
</dbReference>
<sequence length="72" mass="7915">MQVILQEDGKGTIRGLKRDVVACMAVLKSKDIGCKRFFESTKRNTPGAEEGVVELVDLSKIPMIVGSNRFFG</sequence>
<feature type="non-terminal residue" evidence="1">
    <location>
        <position position="72"/>
    </location>
</feature>
<dbReference type="AlphaFoldDB" id="A0A392U355"/>
<dbReference type="Proteomes" id="UP000265520">
    <property type="component" value="Unassembled WGS sequence"/>
</dbReference>
<comment type="caution">
    <text evidence="1">The sequence shown here is derived from an EMBL/GenBank/DDBJ whole genome shotgun (WGS) entry which is preliminary data.</text>
</comment>
<name>A0A392U355_9FABA</name>
<proteinExistence type="predicted"/>
<organism evidence="1 2">
    <name type="scientific">Trifolium medium</name>
    <dbReference type="NCBI Taxonomy" id="97028"/>
    <lineage>
        <taxon>Eukaryota</taxon>
        <taxon>Viridiplantae</taxon>
        <taxon>Streptophyta</taxon>
        <taxon>Embryophyta</taxon>
        <taxon>Tracheophyta</taxon>
        <taxon>Spermatophyta</taxon>
        <taxon>Magnoliopsida</taxon>
        <taxon>eudicotyledons</taxon>
        <taxon>Gunneridae</taxon>
        <taxon>Pentapetalae</taxon>
        <taxon>rosids</taxon>
        <taxon>fabids</taxon>
        <taxon>Fabales</taxon>
        <taxon>Fabaceae</taxon>
        <taxon>Papilionoideae</taxon>
        <taxon>50 kb inversion clade</taxon>
        <taxon>NPAAA clade</taxon>
        <taxon>Hologalegina</taxon>
        <taxon>IRL clade</taxon>
        <taxon>Trifolieae</taxon>
        <taxon>Trifolium</taxon>
    </lineage>
</organism>